<feature type="transmembrane region" description="Helical" evidence="7">
    <location>
        <begin position="47"/>
        <end position="71"/>
    </location>
</feature>
<keyword evidence="8" id="KW-0449">Lipoprotein</keyword>
<evidence type="ECO:0000256" key="2">
    <source>
        <dbReference type="ARBA" id="ARBA00022475"/>
    </source>
</evidence>
<keyword evidence="6 7" id="KW-0472">Membrane</keyword>
<comment type="pathway">
    <text evidence="7">Protein modification; lipoprotein biosynthesis (diacylglyceryl transfer).</text>
</comment>
<keyword evidence="9" id="KW-1185">Reference proteome</keyword>
<evidence type="ECO:0000313" key="9">
    <source>
        <dbReference type="Proteomes" id="UP000249808"/>
    </source>
</evidence>
<organism evidence="8 9">
    <name type="scientific">Macrococcus epidermidis</name>
    <dbReference type="NCBI Taxonomy" id="1902580"/>
    <lineage>
        <taxon>Bacteria</taxon>
        <taxon>Bacillati</taxon>
        <taxon>Bacillota</taxon>
        <taxon>Bacilli</taxon>
        <taxon>Bacillales</taxon>
        <taxon>Staphylococcaceae</taxon>
        <taxon>Macrococcus</taxon>
    </lineage>
</organism>
<dbReference type="EC" id="2.5.1.145" evidence="7"/>
<protein>
    <recommendedName>
        <fullName evidence="7">Phosphatidylglycerol--prolipoprotein diacylglyceryl transferase</fullName>
        <ecNumber evidence="7">2.5.1.145</ecNumber>
    </recommendedName>
</protein>
<dbReference type="PROSITE" id="PS01311">
    <property type="entry name" value="LGT"/>
    <property type="match status" value="1"/>
</dbReference>
<dbReference type="InterPro" id="IPR001640">
    <property type="entry name" value="Lgt"/>
</dbReference>
<name>A0A327ZV97_9STAP</name>
<dbReference type="UniPathway" id="UPA00664"/>
<evidence type="ECO:0000256" key="3">
    <source>
        <dbReference type="ARBA" id="ARBA00022679"/>
    </source>
</evidence>
<dbReference type="HAMAP" id="MF_01147">
    <property type="entry name" value="Lgt"/>
    <property type="match status" value="1"/>
</dbReference>
<dbReference type="PANTHER" id="PTHR30589">
    <property type="entry name" value="PROLIPOPROTEIN DIACYLGLYCERYL TRANSFERASE"/>
    <property type="match status" value="1"/>
</dbReference>
<dbReference type="GO" id="GO:0005886">
    <property type="term" value="C:plasma membrane"/>
    <property type="evidence" value="ECO:0007669"/>
    <property type="project" value="UniProtKB-SubCell"/>
</dbReference>
<evidence type="ECO:0000256" key="6">
    <source>
        <dbReference type="ARBA" id="ARBA00023136"/>
    </source>
</evidence>
<feature type="transmembrane region" description="Helical" evidence="7">
    <location>
        <begin position="230"/>
        <end position="252"/>
    </location>
</feature>
<evidence type="ECO:0000256" key="1">
    <source>
        <dbReference type="ARBA" id="ARBA00007150"/>
    </source>
</evidence>
<feature type="transmembrane region" description="Helical" evidence="7">
    <location>
        <begin position="83"/>
        <end position="107"/>
    </location>
</feature>
<dbReference type="Pfam" id="PF01790">
    <property type="entry name" value="LGT"/>
    <property type="match status" value="1"/>
</dbReference>
<reference evidence="8 9" key="1">
    <citation type="journal article" date="2018" name="Front. Microbiol.">
        <title>Description and Comparative Genomics of Macrococcus caseolyticus subsp. hominis subsp. nov., Macrococcus goetzii sp. nov., Macrococcus epidermidis sp. nov., and Macrococcus bohemicus sp. nov., Novel Macrococci From Human Clinical Material With Virulence Potential and Suspected Uptake of Foreign DNA by Natural Transformation.</title>
        <authorList>
            <person name="Maslanova I."/>
            <person name="Wertheimer Z."/>
            <person name="Sedlacek I."/>
            <person name="Svec P."/>
            <person name="Indrakova A."/>
            <person name="Kovarovic V."/>
            <person name="Schumann P."/>
            <person name="Sproer C."/>
            <person name="Kralova S."/>
            <person name="Sedo O."/>
            <person name="Kristofova L."/>
            <person name="Vrbovska V."/>
            <person name="Fuzik T."/>
            <person name="Petras P."/>
            <person name="Zdrahal Z."/>
            <person name="Ruzickova V."/>
            <person name="Doskar J."/>
            <person name="Pantucek R."/>
        </authorList>
    </citation>
    <scope>NUCLEOTIDE SEQUENCE [LARGE SCALE GENOMIC DNA]</scope>
    <source>
        <strain evidence="8 9">01/688</strain>
    </source>
</reference>
<feature type="binding site" evidence="7">
    <location>
        <position position="134"/>
    </location>
    <ligand>
        <name>a 1,2-diacyl-sn-glycero-3-phospho-(1'-sn-glycerol)</name>
        <dbReference type="ChEBI" id="CHEBI:64716"/>
    </ligand>
</feature>
<proteinExistence type="inferred from homology"/>
<keyword evidence="5 7" id="KW-1133">Transmembrane helix</keyword>
<dbReference type="PANTHER" id="PTHR30589:SF0">
    <property type="entry name" value="PHOSPHATIDYLGLYCEROL--PROLIPOPROTEIN DIACYLGLYCERYL TRANSFERASE"/>
    <property type="match status" value="1"/>
</dbReference>
<comment type="function">
    <text evidence="7">Catalyzes the transfer of the diacylglyceryl group from phosphatidylglycerol to the sulfhydryl group of the N-terminal cysteine of a prolipoprotein, the first step in the formation of mature lipoproteins.</text>
</comment>
<dbReference type="EMBL" id="PZJH01000001">
    <property type="protein sequence ID" value="RAK46139.1"/>
    <property type="molecule type" value="Genomic_DNA"/>
</dbReference>
<feature type="transmembrane region" description="Helical" evidence="7">
    <location>
        <begin position="17"/>
        <end position="35"/>
    </location>
</feature>
<keyword evidence="3 7" id="KW-0808">Transferase</keyword>
<evidence type="ECO:0000256" key="5">
    <source>
        <dbReference type="ARBA" id="ARBA00022989"/>
    </source>
</evidence>
<evidence type="ECO:0000256" key="4">
    <source>
        <dbReference type="ARBA" id="ARBA00022692"/>
    </source>
</evidence>
<evidence type="ECO:0000313" key="8">
    <source>
        <dbReference type="EMBL" id="RAK46139.1"/>
    </source>
</evidence>
<comment type="similarity">
    <text evidence="1 7">Belongs to the Lgt family.</text>
</comment>
<accession>A0A327ZV97</accession>
<gene>
    <name evidence="7" type="primary">lgt</name>
    <name evidence="8" type="ORF">BHU61_01440</name>
</gene>
<dbReference type="AlphaFoldDB" id="A0A327ZV97"/>
<dbReference type="Proteomes" id="UP000249808">
    <property type="component" value="Unassembled WGS sequence"/>
</dbReference>
<comment type="subcellular location">
    <subcellularLocation>
        <location evidence="7">Cell membrane</location>
        <topology evidence="7">Multi-pass membrane protein</topology>
    </subcellularLocation>
</comment>
<feature type="transmembrane region" description="Helical" evidence="7">
    <location>
        <begin position="176"/>
        <end position="194"/>
    </location>
</feature>
<keyword evidence="4 7" id="KW-0812">Transmembrane</keyword>
<feature type="transmembrane region" description="Helical" evidence="7">
    <location>
        <begin position="200"/>
        <end position="218"/>
    </location>
</feature>
<evidence type="ECO:0000256" key="7">
    <source>
        <dbReference type="HAMAP-Rule" id="MF_01147"/>
    </source>
</evidence>
<comment type="caution">
    <text evidence="8">The sequence shown here is derived from an EMBL/GenBank/DDBJ whole genome shotgun (WGS) entry which is preliminary data.</text>
</comment>
<comment type="catalytic activity">
    <reaction evidence="7">
        <text>L-cysteinyl-[prolipoprotein] + a 1,2-diacyl-sn-glycero-3-phospho-(1'-sn-glycerol) = an S-1,2-diacyl-sn-glyceryl-L-cysteinyl-[prolipoprotein] + sn-glycerol 1-phosphate + H(+)</text>
        <dbReference type="Rhea" id="RHEA:56712"/>
        <dbReference type="Rhea" id="RHEA-COMP:14679"/>
        <dbReference type="Rhea" id="RHEA-COMP:14680"/>
        <dbReference type="ChEBI" id="CHEBI:15378"/>
        <dbReference type="ChEBI" id="CHEBI:29950"/>
        <dbReference type="ChEBI" id="CHEBI:57685"/>
        <dbReference type="ChEBI" id="CHEBI:64716"/>
        <dbReference type="ChEBI" id="CHEBI:140658"/>
        <dbReference type="EC" id="2.5.1.145"/>
    </reaction>
</comment>
<keyword evidence="2 7" id="KW-1003">Cell membrane</keyword>
<dbReference type="GO" id="GO:0008961">
    <property type="term" value="F:phosphatidylglycerol-prolipoprotein diacylglyceryl transferase activity"/>
    <property type="evidence" value="ECO:0007669"/>
    <property type="project" value="UniProtKB-UniRule"/>
</dbReference>
<dbReference type="GO" id="GO:0042158">
    <property type="term" value="P:lipoprotein biosynthetic process"/>
    <property type="evidence" value="ECO:0007669"/>
    <property type="project" value="UniProtKB-UniRule"/>
</dbReference>
<dbReference type="NCBIfam" id="TIGR00544">
    <property type="entry name" value="lgt"/>
    <property type="match status" value="1"/>
</dbReference>
<dbReference type="RefSeq" id="WP_111714302.1">
    <property type="nucleotide sequence ID" value="NZ_JAKREG010000002.1"/>
</dbReference>
<sequence length="280" mass="32077">MLLTLNPIALELGPIQIRWYGVIIAVGILLGYLLAQRETEKKHFPENTLIDIVISSVISGIICARIYYVVFEWSYYKEHLSEIPMIMNGGIAIHGGLIGALGMAYFLTRKKHVSFFQLGDIAAPSIILGQAIGRWGNFMNQEAHGGEVSRSFLEQLHIPEFIINNMKIDGVYYHPTFLYESIWNFTGFVILLLLRKHLKIGQTLLSYAIWYSIGRFFIEGMRTDSLMLTEHLRIAQMISITIIIAALAIWIYRNFKYQLPKYKDVNFPMRSSSDAQNVKH</sequence>